<accession>A0A1W1ZYI8</accession>
<keyword evidence="2" id="KW-1133">Transmembrane helix</keyword>
<feature type="transmembrane region" description="Helical" evidence="2">
    <location>
        <begin position="54"/>
        <end position="75"/>
    </location>
</feature>
<dbReference type="STRING" id="937218.SAMN06297251_103201"/>
<evidence type="ECO:0000256" key="1">
    <source>
        <dbReference type="SAM" id="MobiDB-lite"/>
    </source>
</evidence>
<evidence type="ECO:0000313" key="4">
    <source>
        <dbReference type="Proteomes" id="UP000192656"/>
    </source>
</evidence>
<keyword evidence="4" id="KW-1185">Reference proteome</keyword>
<dbReference type="EMBL" id="FWXR01000003">
    <property type="protein sequence ID" value="SMC53211.1"/>
    <property type="molecule type" value="Genomic_DNA"/>
</dbReference>
<keyword evidence="2" id="KW-0812">Transmembrane</keyword>
<dbReference type="AlphaFoldDB" id="A0A1W1ZYI8"/>
<keyword evidence="2" id="KW-0472">Membrane</keyword>
<feature type="region of interest" description="Disordered" evidence="1">
    <location>
        <begin position="89"/>
        <end position="110"/>
    </location>
</feature>
<evidence type="ECO:0000313" key="3">
    <source>
        <dbReference type="EMBL" id="SMC53211.1"/>
    </source>
</evidence>
<dbReference type="Pfam" id="PF19600">
    <property type="entry name" value="DUF6105"/>
    <property type="match status" value="1"/>
</dbReference>
<protein>
    <submittedName>
        <fullName evidence="3">Uncharacterized protein</fullName>
    </submittedName>
</protein>
<dbReference type="RefSeq" id="WP_210190479.1">
    <property type="nucleotide sequence ID" value="NZ_FWXR01000003.1"/>
</dbReference>
<dbReference type="Proteomes" id="UP000192656">
    <property type="component" value="Unassembled WGS sequence"/>
</dbReference>
<evidence type="ECO:0000256" key="2">
    <source>
        <dbReference type="SAM" id="Phobius"/>
    </source>
</evidence>
<proteinExistence type="predicted"/>
<gene>
    <name evidence="3" type="ORF">SAMN06297251_103201</name>
</gene>
<reference evidence="3 4" key="1">
    <citation type="submission" date="2017-04" db="EMBL/GenBank/DDBJ databases">
        <authorList>
            <person name="Afonso C.L."/>
            <person name="Miller P.J."/>
            <person name="Scott M.A."/>
            <person name="Spackman E."/>
            <person name="Goraichik I."/>
            <person name="Dimitrov K.M."/>
            <person name="Suarez D.L."/>
            <person name="Swayne D.E."/>
        </authorList>
    </citation>
    <scope>NUCLEOTIDE SEQUENCE [LARGE SCALE GENOMIC DNA]</scope>
    <source>
        <strain evidence="3 4">CGMCC 1.10972</strain>
    </source>
</reference>
<dbReference type="InterPro" id="IPR046087">
    <property type="entry name" value="DUF6105"/>
</dbReference>
<name>A0A1W1ZYI8_9HYPH</name>
<organism evidence="3 4">
    <name type="scientific">Fulvimarina manganoxydans</name>
    <dbReference type="NCBI Taxonomy" id="937218"/>
    <lineage>
        <taxon>Bacteria</taxon>
        <taxon>Pseudomonadati</taxon>
        <taxon>Pseudomonadota</taxon>
        <taxon>Alphaproteobacteria</taxon>
        <taxon>Hyphomicrobiales</taxon>
        <taxon>Aurantimonadaceae</taxon>
        <taxon>Fulvimarina</taxon>
    </lineage>
</organism>
<sequence>MRAFCLFWVAPLSFFWSWYFLAQADVGGVLYTREVFDQTFAIYGAILGMSPDEIAWLIAKAIVVDSLILLAIIAFRRRRKIAAFIAERRNAGKAESQDDMDSLSGAGLFPDSVAAGRKEIGQSV</sequence>